<accession>A0A017T5I3</accession>
<name>A0A017T5I3_9BACT</name>
<dbReference type="AlphaFoldDB" id="A0A017T5I3"/>
<dbReference type="EMBL" id="ASRX01000037">
    <property type="protein sequence ID" value="EYF04272.1"/>
    <property type="molecule type" value="Genomic_DNA"/>
</dbReference>
<evidence type="ECO:0000313" key="1">
    <source>
        <dbReference type="EMBL" id="EYF04272.1"/>
    </source>
</evidence>
<dbReference type="OrthoDB" id="596297at2"/>
<organism evidence="1 2">
    <name type="scientific">Chondromyces apiculatus DSM 436</name>
    <dbReference type="NCBI Taxonomy" id="1192034"/>
    <lineage>
        <taxon>Bacteria</taxon>
        <taxon>Pseudomonadati</taxon>
        <taxon>Myxococcota</taxon>
        <taxon>Polyangia</taxon>
        <taxon>Polyangiales</taxon>
        <taxon>Polyangiaceae</taxon>
        <taxon>Chondromyces</taxon>
    </lineage>
</organism>
<dbReference type="RefSeq" id="WP_052375682.1">
    <property type="nucleotide sequence ID" value="NZ_ASRX01000037.1"/>
</dbReference>
<proteinExistence type="predicted"/>
<gene>
    <name evidence="1" type="ORF">CAP_4749</name>
</gene>
<sequence length="70" mass="7602">MLATIRAGSPTPADDILPVPLAKLEANALSNIVATYLGLGRERDRLVEQYFEKHPNPLLGEEVAAAFRAE</sequence>
<dbReference type="Proteomes" id="UP000019678">
    <property type="component" value="Unassembled WGS sequence"/>
</dbReference>
<protein>
    <submittedName>
        <fullName evidence="1">Uncharacterized protein</fullName>
    </submittedName>
</protein>
<comment type="caution">
    <text evidence="1">The sequence shown here is derived from an EMBL/GenBank/DDBJ whole genome shotgun (WGS) entry which is preliminary data.</text>
</comment>
<evidence type="ECO:0000313" key="2">
    <source>
        <dbReference type="Proteomes" id="UP000019678"/>
    </source>
</evidence>
<dbReference type="STRING" id="1192034.CAP_4749"/>
<keyword evidence="2" id="KW-1185">Reference proteome</keyword>
<reference evidence="1 2" key="1">
    <citation type="submission" date="2013-05" db="EMBL/GenBank/DDBJ databases">
        <title>Genome assembly of Chondromyces apiculatus DSM 436.</title>
        <authorList>
            <person name="Sharma G."/>
            <person name="Khatri I."/>
            <person name="Kaur C."/>
            <person name="Mayilraj S."/>
            <person name="Subramanian S."/>
        </authorList>
    </citation>
    <scope>NUCLEOTIDE SEQUENCE [LARGE SCALE GENOMIC DNA]</scope>
    <source>
        <strain evidence="1 2">DSM 436</strain>
    </source>
</reference>